<feature type="domain" description="Cysteine-rich DPF motif" evidence="3">
    <location>
        <begin position="43"/>
        <end position="85"/>
    </location>
</feature>
<reference evidence="4 5" key="1">
    <citation type="journal article" date="2007" name="Nature">
        <title>Evolution of genes and genomes on the Drosophila phylogeny.</title>
        <authorList>
            <consortium name="Drosophila 12 Genomes Consortium"/>
            <person name="Clark A.G."/>
            <person name="Eisen M.B."/>
            <person name="Smith D.R."/>
            <person name="Bergman C.M."/>
            <person name="Oliver B."/>
            <person name="Markow T.A."/>
            <person name="Kaufman T.C."/>
            <person name="Kellis M."/>
            <person name="Gelbart W."/>
            <person name="Iyer V.N."/>
            <person name="Pollard D.A."/>
            <person name="Sackton T.B."/>
            <person name="Larracuente A.M."/>
            <person name="Singh N.D."/>
            <person name="Abad J.P."/>
            <person name="Abt D.N."/>
            <person name="Adryan B."/>
            <person name="Aguade M."/>
            <person name="Akashi H."/>
            <person name="Anderson W.W."/>
            <person name="Aquadro C.F."/>
            <person name="Ardell D.H."/>
            <person name="Arguello R."/>
            <person name="Artieri C.G."/>
            <person name="Barbash D.A."/>
            <person name="Barker D."/>
            <person name="Barsanti P."/>
            <person name="Batterham P."/>
            <person name="Batzoglou S."/>
            <person name="Begun D."/>
            <person name="Bhutkar A."/>
            <person name="Blanco E."/>
            <person name="Bosak S.A."/>
            <person name="Bradley R.K."/>
            <person name="Brand A.D."/>
            <person name="Brent M.R."/>
            <person name="Brooks A.N."/>
            <person name="Brown R.H."/>
            <person name="Butlin R.K."/>
            <person name="Caggese C."/>
            <person name="Calvi B.R."/>
            <person name="Bernardo de Carvalho A."/>
            <person name="Caspi A."/>
            <person name="Castrezana S."/>
            <person name="Celniker S.E."/>
            <person name="Chang J.L."/>
            <person name="Chapple C."/>
            <person name="Chatterji S."/>
            <person name="Chinwalla A."/>
            <person name="Civetta A."/>
            <person name="Clifton S.W."/>
            <person name="Comeron J.M."/>
            <person name="Costello J.C."/>
            <person name="Coyne J.A."/>
            <person name="Daub J."/>
            <person name="David R.G."/>
            <person name="Delcher A.L."/>
            <person name="Delehaunty K."/>
            <person name="Do C.B."/>
            <person name="Ebling H."/>
            <person name="Edwards K."/>
            <person name="Eickbush T."/>
            <person name="Evans J.D."/>
            <person name="Filipski A."/>
            <person name="Findeiss S."/>
            <person name="Freyhult E."/>
            <person name="Fulton L."/>
            <person name="Fulton R."/>
            <person name="Garcia A.C."/>
            <person name="Gardiner A."/>
            <person name="Garfield D.A."/>
            <person name="Garvin B.E."/>
            <person name="Gibson G."/>
            <person name="Gilbert D."/>
            <person name="Gnerre S."/>
            <person name="Godfrey J."/>
            <person name="Good R."/>
            <person name="Gotea V."/>
            <person name="Gravely B."/>
            <person name="Greenberg A.J."/>
            <person name="Griffiths-Jones S."/>
            <person name="Gross S."/>
            <person name="Guigo R."/>
            <person name="Gustafson E.A."/>
            <person name="Haerty W."/>
            <person name="Hahn M.W."/>
            <person name="Halligan D.L."/>
            <person name="Halpern A.L."/>
            <person name="Halter G.M."/>
            <person name="Han M.V."/>
            <person name="Heger A."/>
            <person name="Hillier L."/>
            <person name="Hinrichs A.S."/>
            <person name="Holmes I."/>
            <person name="Hoskins R.A."/>
            <person name="Hubisz M.J."/>
            <person name="Hultmark D."/>
            <person name="Huntley M.A."/>
            <person name="Jaffe D.B."/>
            <person name="Jagadeeshan S."/>
            <person name="Jeck W.R."/>
            <person name="Johnson J."/>
            <person name="Jones C.D."/>
            <person name="Jordan W.C."/>
            <person name="Karpen G.H."/>
            <person name="Kataoka E."/>
            <person name="Keightley P.D."/>
            <person name="Kheradpour P."/>
            <person name="Kirkness E.F."/>
            <person name="Koerich L.B."/>
            <person name="Kristiansen K."/>
            <person name="Kudrna D."/>
            <person name="Kulathinal R.J."/>
            <person name="Kumar S."/>
            <person name="Kwok R."/>
            <person name="Lander E."/>
            <person name="Langley C.H."/>
            <person name="Lapoint R."/>
            <person name="Lazzaro B.P."/>
            <person name="Lee S.J."/>
            <person name="Levesque L."/>
            <person name="Li R."/>
            <person name="Lin C.F."/>
            <person name="Lin M.F."/>
            <person name="Lindblad-Toh K."/>
            <person name="Llopart A."/>
            <person name="Long M."/>
            <person name="Low L."/>
            <person name="Lozovsky E."/>
            <person name="Lu J."/>
            <person name="Luo M."/>
            <person name="Machado C.A."/>
            <person name="Makalowski W."/>
            <person name="Marzo M."/>
            <person name="Matsuda M."/>
            <person name="Matzkin L."/>
            <person name="McAllister B."/>
            <person name="McBride C.S."/>
            <person name="McKernan B."/>
            <person name="McKernan K."/>
            <person name="Mendez-Lago M."/>
            <person name="Minx P."/>
            <person name="Mollenhauer M.U."/>
            <person name="Montooth K."/>
            <person name="Mount S.M."/>
            <person name="Mu X."/>
            <person name="Myers E."/>
            <person name="Negre B."/>
            <person name="Newfeld S."/>
            <person name="Nielsen R."/>
            <person name="Noor M.A."/>
            <person name="O'Grady P."/>
            <person name="Pachter L."/>
            <person name="Papaceit M."/>
            <person name="Parisi M.J."/>
            <person name="Parisi M."/>
            <person name="Parts L."/>
            <person name="Pedersen J.S."/>
            <person name="Pesole G."/>
            <person name="Phillippy A.M."/>
            <person name="Ponting C.P."/>
            <person name="Pop M."/>
            <person name="Porcelli D."/>
            <person name="Powell J.R."/>
            <person name="Prohaska S."/>
            <person name="Pruitt K."/>
            <person name="Puig M."/>
            <person name="Quesneville H."/>
            <person name="Ram K.R."/>
            <person name="Rand D."/>
            <person name="Rasmussen M.D."/>
            <person name="Reed L.K."/>
            <person name="Reenan R."/>
            <person name="Reily A."/>
            <person name="Remington K.A."/>
            <person name="Rieger T.T."/>
            <person name="Ritchie M.G."/>
            <person name="Robin C."/>
            <person name="Rogers Y.H."/>
            <person name="Rohde C."/>
            <person name="Rozas J."/>
            <person name="Rubenfield M.J."/>
            <person name="Ruiz A."/>
            <person name="Russo S."/>
            <person name="Salzberg S.L."/>
            <person name="Sanchez-Gracia A."/>
            <person name="Saranga D.J."/>
            <person name="Sato H."/>
            <person name="Schaeffer S.W."/>
            <person name="Schatz M.C."/>
            <person name="Schlenke T."/>
            <person name="Schwartz R."/>
            <person name="Segarra C."/>
            <person name="Singh R.S."/>
            <person name="Sirot L."/>
            <person name="Sirota M."/>
            <person name="Sisneros N.B."/>
            <person name="Smith C.D."/>
            <person name="Smith T.F."/>
            <person name="Spieth J."/>
            <person name="Stage D.E."/>
            <person name="Stark A."/>
            <person name="Stephan W."/>
            <person name="Strausberg R.L."/>
            <person name="Strempel S."/>
            <person name="Sturgill D."/>
            <person name="Sutton G."/>
            <person name="Sutton G.G."/>
            <person name="Tao W."/>
            <person name="Teichmann S."/>
            <person name="Tobari Y.N."/>
            <person name="Tomimura Y."/>
            <person name="Tsolas J.M."/>
            <person name="Valente V.L."/>
            <person name="Venter E."/>
            <person name="Venter J.C."/>
            <person name="Vicario S."/>
            <person name="Vieira F.G."/>
            <person name="Vilella A.J."/>
            <person name="Villasante A."/>
            <person name="Walenz B."/>
            <person name="Wang J."/>
            <person name="Wasserman M."/>
            <person name="Watts T."/>
            <person name="Wilson D."/>
            <person name="Wilson R.K."/>
            <person name="Wing R.A."/>
            <person name="Wolfner M.F."/>
            <person name="Wong A."/>
            <person name="Wong G.K."/>
            <person name="Wu C.I."/>
            <person name="Wu G."/>
            <person name="Yamamoto D."/>
            <person name="Yang H.P."/>
            <person name="Yang S.P."/>
            <person name="Yorke J.A."/>
            <person name="Yoshida K."/>
            <person name="Zdobnov E."/>
            <person name="Zhang P."/>
            <person name="Zhang Y."/>
            <person name="Zimin A.V."/>
            <person name="Baldwin J."/>
            <person name="Abdouelleil A."/>
            <person name="Abdulkadir J."/>
            <person name="Abebe A."/>
            <person name="Abera B."/>
            <person name="Abreu J."/>
            <person name="Acer S.C."/>
            <person name="Aftuck L."/>
            <person name="Alexander A."/>
            <person name="An P."/>
            <person name="Anderson E."/>
            <person name="Anderson S."/>
            <person name="Arachi H."/>
            <person name="Azer M."/>
            <person name="Bachantsang P."/>
            <person name="Barry A."/>
            <person name="Bayul T."/>
            <person name="Berlin A."/>
            <person name="Bessette D."/>
            <person name="Bloom T."/>
            <person name="Blye J."/>
            <person name="Boguslavskiy L."/>
            <person name="Bonnet C."/>
            <person name="Boukhgalter B."/>
            <person name="Bourzgui I."/>
            <person name="Brown A."/>
            <person name="Cahill P."/>
            <person name="Channer S."/>
            <person name="Cheshatsang Y."/>
            <person name="Chuda L."/>
            <person name="Citroen M."/>
            <person name="Collymore A."/>
            <person name="Cooke P."/>
            <person name="Costello M."/>
            <person name="D'Aco K."/>
            <person name="Daza R."/>
            <person name="De Haan G."/>
            <person name="DeGray S."/>
            <person name="DeMaso C."/>
            <person name="Dhargay N."/>
            <person name="Dooley K."/>
            <person name="Dooley E."/>
            <person name="Doricent M."/>
            <person name="Dorje P."/>
            <person name="Dorjee K."/>
            <person name="Dupes A."/>
            <person name="Elong R."/>
            <person name="Falk J."/>
            <person name="Farina A."/>
            <person name="Faro S."/>
            <person name="Ferguson D."/>
            <person name="Fisher S."/>
            <person name="Foley C.D."/>
            <person name="Franke A."/>
            <person name="Friedrich D."/>
            <person name="Gadbois L."/>
            <person name="Gearin G."/>
            <person name="Gearin C.R."/>
            <person name="Giannoukos G."/>
            <person name="Goode T."/>
            <person name="Graham J."/>
            <person name="Grandbois E."/>
            <person name="Grewal S."/>
            <person name="Gyaltsen K."/>
            <person name="Hafez N."/>
            <person name="Hagos B."/>
            <person name="Hall J."/>
            <person name="Henson C."/>
            <person name="Hollinger A."/>
            <person name="Honan T."/>
            <person name="Huard M.D."/>
            <person name="Hughes L."/>
            <person name="Hurhula B."/>
            <person name="Husby M.E."/>
            <person name="Kamat A."/>
            <person name="Kanga B."/>
            <person name="Kashin S."/>
            <person name="Khazanovich D."/>
            <person name="Kisner P."/>
            <person name="Lance K."/>
            <person name="Lara M."/>
            <person name="Lee W."/>
            <person name="Lennon N."/>
            <person name="Letendre F."/>
            <person name="LeVine R."/>
            <person name="Lipovsky A."/>
            <person name="Liu X."/>
            <person name="Liu J."/>
            <person name="Liu S."/>
            <person name="Lokyitsang T."/>
            <person name="Lokyitsang Y."/>
            <person name="Lubonja R."/>
            <person name="Lui A."/>
            <person name="MacDonald P."/>
            <person name="Magnisalis V."/>
            <person name="Maru K."/>
            <person name="Matthews C."/>
            <person name="McCusker W."/>
            <person name="McDonough S."/>
            <person name="Mehta T."/>
            <person name="Meldrim J."/>
            <person name="Meneus L."/>
            <person name="Mihai O."/>
            <person name="Mihalev A."/>
            <person name="Mihova T."/>
            <person name="Mittelman R."/>
            <person name="Mlenga V."/>
            <person name="Montmayeur A."/>
            <person name="Mulrain L."/>
            <person name="Navidi A."/>
            <person name="Naylor J."/>
            <person name="Negash T."/>
            <person name="Nguyen T."/>
            <person name="Nguyen N."/>
            <person name="Nicol R."/>
            <person name="Norbu C."/>
            <person name="Norbu N."/>
            <person name="Novod N."/>
            <person name="O'Neill B."/>
            <person name="Osman S."/>
            <person name="Markiewicz E."/>
            <person name="Oyono O.L."/>
            <person name="Patti C."/>
            <person name="Phunkhang P."/>
            <person name="Pierre F."/>
            <person name="Priest M."/>
            <person name="Raghuraman S."/>
            <person name="Rege F."/>
            <person name="Reyes R."/>
            <person name="Rise C."/>
            <person name="Rogov P."/>
            <person name="Ross K."/>
            <person name="Ryan E."/>
            <person name="Settipalli S."/>
            <person name="Shea T."/>
            <person name="Sherpa N."/>
            <person name="Shi L."/>
            <person name="Shih D."/>
            <person name="Sparrow T."/>
            <person name="Spaulding J."/>
            <person name="Stalker J."/>
            <person name="Stange-Thomann N."/>
            <person name="Stavropoulos S."/>
            <person name="Stone C."/>
            <person name="Strader C."/>
            <person name="Tesfaye S."/>
            <person name="Thomson T."/>
            <person name="Thoulutsang Y."/>
            <person name="Thoulutsang D."/>
            <person name="Topham K."/>
            <person name="Topping I."/>
            <person name="Tsamla T."/>
            <person name="Vassiliev H."/>
            <person name="Vo A."/>
            <person name="Wangchuk T."/>
            <person name="Wangdi T."/>
            <person name="Weiand M."/>
            <person name="Wilkinson J."/>
            <person name="Wilson A."/>
            <person name="Yadav S."/>
            <person name="Young G."/>
            <person name="Yu Q."/>
            <person name="Zembek L."/>
            <person name="Zhong D."/>
            <person name="Zimmer A."/>
            <person name="Zwirko Z."/>
            <person name="Jaffe D.B."/>
            <person name="Alvarez P."/>
            <person name="Brockman W."/>
            <person name="Butler J."/>
            <person name="Chin C."/>
            <person name="Gnerre S."/>
            <person name="Grabherr M."/>
            <person name="Kleber M."/>
            <person name="Mauceli E."/>
            <person name="MacCallum I."/>
        </authorList>
    </citation>
    <scope>NUCLEOTIDE SEQUENCE [LARGE SCALE GENOMIC DNA]</scope>
    <source>
        <strain evidence="5">white501</strain>
    </source>
</reference>
<accession>B4QXZ5</accession>
<dbReference type="InterPro" id="IPR042426">
    <property type="entry name" value="CDPF1"/>
</dbReference>
<dbReference type="PhylomeDB" id="B4QXZ5"/>
<dbReference type="InterPro" id="IPR018785">
    <property type="entry name" value="CDPF1_dom"/>
</dbReference>
<dbReference type="PRINTS" id="PR01995">
    <property type="entry name" value="UPF0595"/>
</dbReference>
<proteinExistence type="inferred from homology"/>
<protein>
    <recommendedName>
        <fullName evidence="2">Cysteine-rich DPF motif domain-containing protein 1</fullName>
    </recommendedName>
</protein>
<dbReference type="PANTHER" id="PTHR31849">
    <property type="entry name" value="CYSTEINE-RICH PDF MOTIF DOMAIN-CONTAINING PROTEIN 1"/>
    <property type="match status" value="1"/>
</dbReference>
<keyword evidence="5" id="KW-1185">Reference proteome</keyword>
<comment type="similarity">
    <text evidence="1">Belongs to the CDPF1 family.</text>
</comment>
<dbReference type="OrthoDB" id="191995at2759"/>
<evidence type="ECO:0000313" key="5">
    <source>
        <dbReference type="Proteomes" id="UP000000304"/>
    </source>
</evidence>
<dbReference type="HOGENOM" id="CLU_1940320_0_0_1"/>
<dbReference type="Pfam" id="PF10170">
    <property type="entry name" value="C6_DPF"/>
    <property type="match status" value="1"/>
</dbReference>
<dbReference type="STRING" id="7240.B4QXZ5"/>
<evidence type="ECO:0000256" key="1">
    <source>
        <dbReference type="ARBA" id="ARBA00007917"/>
    </source>
</evidence>
<evidence type="ECO:0000259" key="3">
    <source>
        <dbReference type="Pfam" id="PF10170"/>
    </source>
</evidence>
<evidence type="ECO:0000313" key="4">
    <source>
        <dbReference type="EMBL" id="EDX13732.1"/>
    </source>
</evidence>
<sequence length="130" mass="14976">MDPDDELVLENEAEEIERLQLPEEVNKPIDPEEEDERVARIEFNCSGCEMQEMVHYFGRKPPFALGVIYPEDNYVMRDPFQPPPPRWQSKPEYISQWGLSAPSAPRRCARILAAVSTTQPLFACLVARKN</sequence>
<evidence type="ECO:0000256" key="2">
    <source>
        <dbReference type="ARBA" id="ARBA00014801"/>
    </source>
</evidence>
<dbReference type="EMBL" id="CM000364">
    <property type="protein sequence ID" value="EDX13732.1"/>
    <property type="molecule type" value="Genomic_DNA"/>
</dbReference>
<organism evidence="4 5">
    <name type="scientific">Drosophila simulans</name>
    <name type="common">Fruit fly</name>
    <dbReference type="NCBI Taxonomy" id="7240"/>
    <lineage>
        <taxon>Eukaryota</taxon>
        <taxon>Metazoa</taxon>
        <taxon>Ecdysozoa</taxon>
        <taxon>Arthropoda</taxon>
        <taxon>Hexapoda</taxon>
        <taxon>Insecta</taxon>
        <taxon>Pterygota</taxon>
        <taxon>Neoptera</taxon>
        <taxon>Endopterygota</taxon>
        <taxon>Diptera</taxon>
        <taxon>Brachycera</taxon>
        <taxon>Muscomorpha</taxon>
        <taxon>Ephydroidea</taxon>
        <taxon>Drosophilidae</taxon>
        <taxon>Drosophila</taxon>
        <taxon>Sophophora</taxon>
    </lineage>
</organism>
<dbReference type="AlphaFoldDB" id="B4QXZ5"/>
<dbReference type="Proteomes" id="UP000000304">
    <property type="component" value="Chromosome 3R"/>
</dbReference>
<gene>
    <name evidence="4" type="primary">Dsim\GD18563</name>
    <name evidence="4" type="ORF">Dsim_GD18563</name>
</gene>
<dbReference type="PANTHER" id="PTHR31849:SF1">
    <property type="entry name" value="CYSTEINE-RICH DPF MOTIF DOMAIN-CONTAINING PROTEIN 1"/>
    <property type="match status" value="1"/>
</dbReference>
<name>B4QXZ5_DROSI</name>